<dbReference type="Proteomes" id="UP000601435">
    <property type="component" value="Unassembled WGS sequence"/>
</dbReference>
<dbReference type="Gene3D" id="3.60.10.10">
    <property type="entry name" value="Endonuclease/exonuclease/phosphatase"/>
    <property type="match status" value="1"/>
</dbReference>
<dbReference type="InterPro" id="IPR005135">
    <property type="entry name" value="Endo/exonuclease/phosphatase"/>
</dbReference>
<dbReference type="OrthoDB" id="415690at2759"/>
<protein>
    <recommendedName>
        <fullName evidence="1">Reverse transcriptase domain-containing protein</fullName>
    </recommendedName>
</protein>
<keyword evidence="3" id="KW-1185">Reference proteome</keyword>
<sequence length="1365" mass="149302">MMEPDEVEDGDPLPDRLEAPVGRITALPRLTGLPLGHDCSWKGSQVTRLAALQTGGIGTDRHAWGMWWAEAMSDLGVDIAALTETRIDGASAHNAAISGMWEAGYLCISHNVSSTDRRTDNPLGSGVALAIRRDVAADWTEVQPGPHGRALGGSIRLHNGAVLRVVAVYGPTGACLPGFTQNLRAVQHETDLVSYLQQQVVLAQAKDWTLVVLGDLNSFTDGALDKWQGQWQVRDECLAVQCREMGLIDTWRDSHPALPGFTYVSPTGSASRLDSIWILPAIGFHAPVLNSSLIWNWHKRVDHHPVLIDLGIDIPTTPAATSDLVQPRWRKLANMAHGNTLQALRAQVDAQVETHKPRLMQAAACLKEATALGCASSALLSEVGMVFGQTPQQSAREAACSRVHQAHDAVMAILLQTLPTINQPNQSRKLGRAHSAWDTCLALLRSLKNVLTDVVNNDQETADSILQRANVKWRQGEAVARNLRWAPSATESADKILLVEDTTEGSICYVLVISDVGPVVGVCQHISVRLQHKNGRSSLIALLDLGSGVLGDCGRAGFSGLVKVNMPKPKGGWRPLTMLEEAFKAIEGPVTHRLVSARASLPAGSVYSAWNRAYEPGQSAASDVLYLDVQVCEDSLAHHLPLARVPADFEKFFNTVNLHQVDAVQQARGLPDSIRQFYQAAFQGLTIQVDTRWGPSDPVHCHRGVPQGAVSSPELSKPAQDPLLRLRESSPACYISSAGRRVPMAGYVDDAEHYASGARQLPRLLQDLSRGSLLTGIGFAWDKFHAFATDWDIVAATPQGQAAGFTPEGIPVSGYDIWTGEELTATLPRAKDTDEELLLGKRGTYLDRHSAAAEDLMLKLDKLLQGFSARRFSWDELILGAQLYAAGYLNYAPLVGTPSPQALHRHDSAVQQHLLRALHVRSSAERVGLLAPRSVGGLQLFSAVEGSLASVAAEVLRLLSSQSPAGQLARDALREAMSMEPEAAEQCDYMIVRALRHLAGYGIFVNASMDRTVCRILDHLADLQGHRPPGLIGPFEQRKYTSMLLYCRVGRLANAIRSCLIHFRNSGIADTEWGNPAHWLHLPADCPASPQQCADATAASLARSRSDWALECDLFGVHHLPVTENWSEAAWEMVGPMQKPPWYGWEHTTVHTAELLAMLAALRWRRPGEWNLLVLDRASLFPLLRLDARSQARILSSPCQHLVSRVRTVTGELSAAWQDDAPAPLWRVHQLTAPETWHVQGSVQGRSASLCSIPFLDFGLVGVHVRSHQTNTCAPARVIVEGNERQDEGCRQAYRLPQPPDIWWPSSGLAFQLSYKGRAVTDTCRNFTRKLLRREARDKWTGLAAVCFLFSAQYASPRGHVLSCH</sequence>
<name>A0A812SFG2_9DINO</name>
<accession>A0A812SFG2</accession>
<evidence type="ECO:0000313" key="2">
    <source>
        <dbReference type="EMBL" id="CAE7475868.1"/>
    </source>
</evidence>
<feature type="domain" description="Reverse transcriptase" evidence="1">
    <location>
        <begin position="547"/>
        <end position="823"/>
    </location>
</feature>
<dbReference type="EMBL" id="CAJNJA010021446">
    <property type="protein sequence ID" value="CAE7475868.1"/>
    <property type="molecule type" value="Genomic_DNA"/>
</dbReference>
<organism evidence="2 3">
    <name type="scientific">Symbiodinium necroappetens</name>
    <dbReference type="NCBI Taxonomy" id="1628268"/>
    <lineage>
        <taxon>Eukaryota</taxon>
        <taxon>Sar</taxon>
        <taxon>Alveolata</taxon>
        <taxon>Dinophyceae</taxon>
        <taxon>Suessiales</taxon>
        <taxon>Symbiodiniaceae</taxon>
        <taxon>Symbiodinium</taxon>
    </lineage>
</organism>
<evidence type="ECO:0000259" key="1">
    <source>
        <dbReference type="PROSITE" id="PS50878"/>
    </source>
</evidence>
<feature type="non-terminal residue" evidence="2">
    <location>
        <position position="1"/>
    </location>
</feature>
<gene>
    <name evidence="2" type="ORF">SNEC2469_LOCUS13439</name>
</gene>
<dbReference type="PROSITE" id="PS50878">
    <property type="entry name" value="RT_POL"/>
    <property type="match status" value="1"/>
</dbReference>
<dbReference type="InterPro" id="IPR036691">
    <property type="entry name" value="Endo/exonu/phosph_ase_sf"/>
</dbReference>
<dbReference type="SUPFAM" id="SSF56219">
    <property type="entry name" value="DNase I-like"/>
    <property type="match status" value="1"/>
</dbReference>
<evidence type="ECO:0000313" key="3">
    <source>
        <dbReference type="Proteomes" id="UP000601435"/>
    </source>
</evidence>
<comment type="caution">
    <text evidence="2">The sequence shown here is derived from an EMBL/GenBank/DDBJ whole genome shotgun (WGS) entry which is preliminary data.</text>
</comment>
<dbReference type="GO" id="GO:0003824">
    <property type="term" value="F:catalytic activity"/>
    <property type="evidence" value="ECO:0007669"/>
    <property type="project" value="InterPro"/>
</dbReference>
<dbReference type="Pfam" id="PF00078">
    <property type="entry name" value="RVT_1"/>
    <property type="match status" value="1"/>
</dbReference>
<proteinExistence type="predicted"/>
<dbReference type="InterPro" id="IPR000477">
    <property type="entry name" value="RT_dom"/>
</dbReference>
<reference evidence="2" key="1">
    <citation type="submission" date="2021-02" db="EMBL/GenBank/DDBJ databases">
        <authorList>
            <person name="Dougan E. K."/>
            <person name="Rhodes N."/>
            <person name="Thang M."/>
            <person name="Chan C."/>
        </authorList>
    </citation>
    <scope>NUCLEOTIDE SEQUENCE</scope>
</reference>
<dbReference type="Pfam" id="PF03372">
    <property type="entry name" value="Exo_endo_phos"/>
    <property type="match status" value="1"/>
</dbReference>